<evidence type="ECO:0000313" key="2">
    <source>
        <dbReference type="Proteomes" id="UP000789702"/>
    </source>
</evidence>
<protein>
    <submittedName>
        <fullName evidence="1">16716_t:CDS:1</fullName>
    </submittedName>
</protein>
<comment type="caution">
    <text evidence="1">The sequence shown here is derived from an EMBL/GenBank/DDBJ whole genome shotgun (WGS) entry which is preliminary data.</text>
</comment>
<gene>
    <name evidence="1" type="ORF">DHETER_LOCUS1352</name>
</gene>
<dbReference type="Proteomes" id="UP000789702">
    <property type="component" value="Unassembled WGS sequence"/>
</dbReference>
<organism evidence="1 2">
    <name type="scientific">Dentiscutata heterogama</name>
    <dbReference type="NCBI Taxonomy" id="1316150"/>
    <lineage>
        <taxon>Eukaryota</taxon>
        <taxon>Fungi</taxon>
        <taxon>Fungi incertae sedis</taxon>
        <taxon>Mucoromycota</taxon>
        <taxon>Glomeromycotina</taxon>
        <taxon>Glomeromycetes</taxon>
        <taxon>Diversisporales</taxon>
        <taxon>Gigasporaceae</taxon>
        <taxon>Dentiscutata</taxon>
    </lineage>
</organism>
<sequence>MNDTINQNFCTRCKTYKSKLEFANSNSHTCNICQAQAKRYRENKKLLNDENELLNKILEPNNLADYIYNLLELHTNSITAENNKENNQLGIHYSCAVDISSYNESSKEIANNLINIVSDTDEYSWMYI</sequence>
<accession>A0ACA9KB31</accession>
<keyword evidence="2" id="KW-1185">Reference proteome</keyword>
<dbReference type="EMBL" id="CAJVPU010000806">
    <property type="protein sequence ID" value="CAG8462604.1"/>
    <property type="molecule type" value="Genomic_DNA"/>
</dbReference>
<name>A0ACA9KB31_9GLOM</name>
<proteinExistence type="predicted"/>
<evidence type="ECO:0000313" key="1">
    <source>
        <dbReference type="EMBL" id="CAG8462604.1"/>
    </source>
</evidence>
<reference evidence="1" key="1">
    <citation type="submission" date="2021-06" db="EMBL/GenBank/DDBJ databases">
        <authorList>
            <person name="Kallberg Y."/>
            <person name="Tangrot J."/>
            <person name="Rosling A."/>
        </authorList>
    </citation>
    <scope>NUCLEOTIDE SEQUENCE</scope>
    <source>
        <strain evidence="1">IL203A</strain>
    </source>
</reference>